<evidence type="ECO:0000256" key="2">
    <source>
        <dbReference type="ARBA" id="ARBA00002790"/>
    </source>
</evidence>
<evidence type="ECO:0000256" key="10">
    <source>
        <dbReference type="ARBA" id="ARBA00048205"/>
    </source>
</evidence>
<dbReference type="Pfam" id="PF01207">
    <property type="entry name" value="Dus"/>
    <property type="match status" value="1"/>
</dbReference>
<dbReference type="EC" id="1.3.1.-" evidence="12"/>
<feature type="domain" description="DUS-like FMN-binding" evidence="16">
    <location>
        <begin position="15"/>
        <end position="316"/>
    </location>
</feature>
<evidence type="ECO:0000256" key="15">
    <source>
        <dbReference type="SAM" id="MobiDB-lite"/>
    </source>
</evidence>
<name>A0A540WT94_9BACT</name>
<evidence type="ECO:0000256" key="9">
    <source>
        <dbReference type="ARBA" id="ARBA00023002"/>
    </source>
</evidence>
<dbReference type="Gene3D" id="1.10.1200.80">
    <property type="entry name" value="Putative flavin oxidoreducatase, domain 2"/>
    <property type="match status" value="1"/>
</dbReference>
<dbReference type="CDD" id="cd02801">
    <property type="entry name" value="DUS_like_FMN"/>
    <property type="match status" value="1"/>
</dbReference>
<dbReference type="InterPro" id="IPR001269">
    <property type="entry name" value="DUS_fam"/>
</dbReference>
<dbReference type="GO" id="GO:0050660">
    <property type="term" value="F:flavin adenine dinucleotide binding"/>
    <property type="evidence" value="ECO:0007669"/>
    <property type="project" value="InterPro"/>
</dbReference>
<gene>
    <name evidence="17" type="primary">dusB</name>
    <name evidence="17" type="ORF">FJV41_30405</name>
</gene>
<evidence type="ECO:0000313" key="18">
    <source>
        <dbReference type="Proteomes" id="UP000315369"/>
    </source>
</evidence>
<keyword evidence="5 12" id="KW-0288">FMN</keyword>
<dbReference type="OrthoDB" id="9764501at2"/>
<dbReference type="AlphaFoldDB" id="A0A540WT94"/>
<dbReference type="InterPro" id="IPR013785">
    <property type="entry name" value="Aldolase_TIM"/>
</dbReference>
<evidence type="ECO:0000256" key="6">
    <source>
        <dbReference type="ARBA" id="ARBA00022694"/>
    </source>
</evidence>
<dbReference type="EMBL" id="VIFM01000151">
    <property type="protein sequence ID" value="TQF12170.1"/>
    <property type="molecule type" value="Genomic_DNA"/>
</dbReference>
<evidence type="ECO:0000256" key="13">
    <source>
        <dbReference type="PIRSR" id="PIRSR006621-1"/>
    </source>
</evidence>
<evidence type="ECO:0000256" key="4">
    <source>
        <dbReference type="ARBA" id="ARBA00022630"/>
    </source>
</evidence>
<organism evidence="17 18">
    <name type="scientific">Myxococcus llanfairpwllgwyngyllgogerychwyrndrobwllllantysiliogogogochensis</name>
    <dbReference type="NCBI Taxonomy" id="2590453"/>
    <lineage>
        <taxon>Bacteria</taxon>
        <taxon>Pseudomonadati</taxon>
        <taxon>Myxococcota</taxon>
        <taxon>Myxococcia</taxon>
        <taxon>Myxococcales</taxon>
        <taxon>Cystobacterineae</taxon>
        <taxon>Myxococcaceae</taxon>
        <taxon>Myxococcus</taxon>
    </lineage>
</organism>
<comment type="function">
    <text evidence="2 12">Catalyzes the synthesis of 5,6-dihydrouridine (D), a modified base found in the D-loop of most tRNAs, via the reduction of the C5-C6 double bond in target uridines.</text>
</comment>
<sequence length="338" mass="36453">MLRLGPYSLPNPFVLAPMAGVSEMPFRVLAFRMGAALCPTELVSSQGLMRANQRTLMYLRFDAEVEKPYSLQLYGGDPEAMGLAAAVGKSHGAQMLDINMGCPVKKVTKNGAGSALLSDPERAAAIVRAMREASGLPVTCKIRSGWDARTRNYLQMAAALQEAGCAGLAIHPRTREQGYSGQADWSVITDLKRHFPELPLFGNGDVRTPEDARRMLETTGCDYVMIGRAALGNPWIFRELAGGDAPSPEERCALVLEHFHAHLAFVGDPLGAVRSFRRHLGWYAHGLAGAAAFRARANTLDAPEAVADAVRAFFSAADSDRSGDSSEEQDVDYRAALG</sequence>
<comment type="similarity">
    <text evidence="12">Belongs to the dus family.</text>
</comment>
<dbReference type="InterPro" id="IPR035587">
    <property type="entry name" value="DUS-like_FMN-bd"/>
</dbReference>
<dbReference type="PANTHER" id="PTHR45846:SF1">
    <property type="entry name" value="TRNA-DIHYDROURIDINE(47) SYNTHASE [NAD(P)(+)]-LIKE"/>
    <property type="match status" value="1"/>
</dbReference>
<feature type="binding site" evidence="14">
    <location>
        <position position="141"/>
    </location>
    <ligand>
        <name>FMN</name>
        <dbReference type="ChEBI" id="CHEBI:58210"/>
    </ligand>
</feature>
<dbReference type="InterPro" id="IPR004652">
    <property type="entry name" value="DusB-like"/>
</dbReference>
<accession>A0A540WT94</accession>
<evidence type="ECO:0000256" key="1">
    <source>
        <dbReference type="ARBA" id="ARBA00001917"/>
    </source>
</evidence>
<comment type="caution">
    <text evidence="17">The sequence shown here is derived from an EMBL/GenBank/DDBJ whole genome shotgun (WGS) entry which is preliminary data.</text>
</comment>
<keyword evidence="8" id="KW-0694">RNA-binding</keyword>
<feature type="binding site" evidence="14">
    <location>
        <position position="72"/>
    </location>
    <ligand>
        <name>FMN</name>
        <dbReference type="ChEBI" id="CHEBI:58210"/>
    </ligand>
</feature>
<keyword evidence="6 12" id="KW-0819">tRNA processing</keyword>
<dbReference type="Proteomes" id="UP000315369">
    <property type="component" value="Unassembled WGS sequence"/>
</dbReference>
<dbReference type="SUPFAM" id="SSF51395">
    <property type="entry name" value="FMN-linked oxidoreductases"/>
    <property type="match status" value="1"/>
</dbReference>
<reference evidence="17 18" key="1">
    <citation type="submission" date="2019-06" db="EMBL/GenBank/DDBJ databases">
        <authorList>
            <person name="Livingstone P."/>
            <person name="Whitworth D."/>
        </authorList>
    </citation>
    <scope>NUCLEOTIDE SEQUENCE [LARGE SCALE GENOMIC DNA]</scope>
    <source>
        <strain evidence="17 18">AM401</strain>
    </source>
</reference>
<comment type="catalytic activity">
    <reaction evidence="10">
        <text>a 5,6-dihydrouridine in tRNA + NADP(+) = a uridine in tRNA + NADPH + H(+)</text>
        <dbReference type="Rhea" id="RHEA:23624"/>
        <dbReference type="Rhea" id="RHEA-COMP:13339"/>
        <dbReference type="Rhea" id="RHEA-COMP:13887"/>
        <dbReference type="ChEBI" id="CHEBI:15378"/>
        <dbReference type="ChEBI" id="CHEBI:57783"/>
        <dbReference type="ChEBI" id="CHEBI:58349"/>
        <dbReference type="ChEBI" id="CHEBI:65315"/>
        <dbReference type="ChEBI" id="CHEBI:74443"/>
    </reaction>
</comment>
<feature type="binding site" evidence="14">
    <location>
        <begin position="227"/>
        <end position="228"/>
    </location>
    <ligand>
        <name>FMN</name>
        <dbReference type="ChEBI" id="CHEBI:58210"/>
    </ligand>
</feature>
<keyword evidence="14" id="KW-0547">Nucleotide-binding</keyword>
<evidence type="ECO:0000256" key="12">
    <source>
        <dbReference type="PIRNR" id="PIRNR006621"/>
    </source>
</evidence>
<dbReference type="PIRSF" id="PIRSF006621">
    <property type="entry name" value="Dus"/>
    <property type="match status" value="1"/>
</dbReference>
<keyword evidence="7" id="KW-0521">NADP</keyword>
<protein>
    <recommendedName>
        <fullName evidence="12">tRNA-dihydrouridine synthase</fullName>
        <ecNumber evidence="12">1.3.1.-</ecNumber>
    </recommendedName>
</protein>
<evidence type="ECO:0000256" key="3">
    <source>
        <dbReference type="ARBA" id="ARBA00022555"/>
    </source>
</evidence>
<dbReference type="PANTHER" id="PTHR45846">
    <property type="entry name" value="TRNA-DIHYDROURIDINE(47) SYNTHASE [NAD(P)(+)]-LIKE"/>
    <property type="match status" value="1"/>
</dbReference>
<comment type="cofactor">
    <cofactor evidence="1 12 14">
        <name>FMN</name>
        <dbReference type="ChEBI" id="CHEBI:58210"/>
    </cofactor>
</comment>
<keyword evidence="4 12" id="KW-0285">Flavoprotein</keyword>
<dbReference type="NCBIfam" id="TIGR00737">
    <property type="entry name" value="nifR3_yhdG"/>
    <property type="match status" value="1"/>
</dbReference>
<dbReference type="PROSITE" id="PS01136">
    <property type="entry name" value="UPF0034"/>
    <property type="match status" value="1"/>
</dbReference>
<feature type="region of interest" description="Disordered" evidence="15">
    <location>
        <begin position="319"/>
        <end position="338"/>
    </location>
</feature>
<dbReference type="RefSeq" id="WP_141646084.1">
    <property type="nucleotide sequence ID" value="NZ_VIFM01000151.1"/>
</dbReference>
<evidence type="ECO:0000256" key="7">
    <source>
        <dbReference type="ARBA" id="ARBA00022857"/>
    </source>
</evidence>
<evidence type="ECO:0000256" key="14">
    <source>
        <dbReference type="PIRSR" id="PIRSR006621-2"/>
    </source>
</evidence>
<keyword evidence="18" id="KW-1185">Reference proteome</keyword>
<feature type="binding site" evidence="14">
    <location>
        <begin position="17"/>
        <end position="19"/>
    </location>
    <ligand>
        <name>FMN</name>
        <dbReference type="ChEBI" id="CHEBI:58210"/>
    </ligand>
</feature>
<evidence type="ECO:0000313" key="17">
    <source>
        <dbReference type="EMBL" id="TQF12170.1"/>
    </source>
</evidence>
<feature type="active site" description="Proton donor" evidence="13">
    <location>
        <position position="102"/>
    </location>
</feature>
<keyword evidence="3" id="KW-0820">tRNA-binding</keyword>
<evidence type="ECO:0000259" key="16">
    <source>
        <dbReference type="Pfam" id="PF01207"/>
    </source>
</evidence>
<comment type="catalytic activity">
    <reaction evidence="11">
        <text>a 5,6-dihydrouridine in tRNA + NAD(+) = a uridine in tRNA + NADH + H(+)</text>
        <dbReference type="Rhea" id="RHEA:54452"/>
        <dbReference type="Rhea" id="RHEA-COMP:13339"/>
        <dbReference type="Rhea" id="RHEA-COMP:13887"/>
        <dbReference type="ChEBI" id="CHEBI:15378"/>
        <dbReference type="ChEBI" id="CHEBI:57540"/>
        <dbReference type="ChEBI" id="CHEBI:57945"/>
        <dbReference type="ChEBI" id="CHEBI:65315"/>
        <dbReference type="ChEBI" id="CHEBI:74443"/>
    </reaction>
</comment>
<dbReference type="InterPro" id="IPR024036">
    <property type="entry name" value="tRNA-dHydroUridine_Synthase_C"/>
</dbReference>
<evidence type="ECO:0000256" key="5">
    <source>
        <dbReference type="ARBA" id="ARBA00022643"/>
    </source>
</evidence>
<dbReference type="InterPro" id="IPR018517">
    <property type="entry name" value="tRNA_hU_synthase_CS"/>
</dbReference>
<dbReference type="Gene3D" id="3.20.20.70">
    <property type="entry name" value="Aldolase class I"/>
    <property type="match status" value="1"/>
</dbReference>
<feature type="binding site" evidence="14">
    <location>
        <position position="171"/>
    </location>
    <ligand>
        <name>FMN</name>
        <dbReference type="ChEBI" id="CHEBI:58210"/>
    </ligand>
</feature>
<dbReference type="GO" id="GO:0017150">
    <property type="term" value="F:tRNA dihydrouridine synthase activity"/>
    <property type="evidence" value="ECO:0007669"/>
    <property type="project" value="InterPro"/>
</dbReference>
<keyword evidence="9 12" id="KW-0560">Oxidoreductase</keyword>
<proteinExistence type="inferred from homology"/>
<evidence type="ECO:0000256" key="8">
    <source>
        <dbReference type="ARBA" id="ARBA00022884"/>
    </source>
</evidence>
<dbReference type="GO" id="GO:0000049">
    <property type="term" value="F:tRNA binding"/>
    <property type="evidence" value="ECO:0007669"/>
    <property type="project" value="UniProtKB-KW"/>
</dbReference>
<evidence type="ECO:0000256" key="11">
    <source>
        <dbReference type="ARBA" id="ARBA00048802"/>
    </source>
</evidence>